<reference evidence="7" key="1">
    <citation type="submission" date="2020-03" db="EMBL/GenBank/DDBJ databases">
        <title>Genome sequences of seven Enterobacteriaceae strains isolated from Canadian wastewater treatment facilities.</title>
        <authorList>
            <person name="Huang H."/>
            <person name="Chmara J.T."/>
            <person name="Duceppe M.-O."/>
        </authorList>
    </citation>
    <scope>NUCLEOTIDE SEQUENCE [LARGE SCALE GENOMIC DNA]</scope>
    <source>
        <strain evidence="7">Biosolid 3</strain>
    </source>
</reference>
<sequence>MKMKMRRVLKKPSTTPSLTICIRLRDNYFSQGLQSIIRAYFDGLGILTTFIIGEGQRESADILFCDASPYHPQLVCAKTSTYRRIFIIEHIPNTPMKTPCSCGCEDALFSYNTRPEEIIRKLRDVFIAQPSEEKKPCLASTLSNRERQILDYIVQGISPKRISDVLLISPKTLSTHKINAMKKLGTNTSTGLLYWLRENAAHLLPIPMNEIVL</sequence>
<dbReference type="Proteomes" id="UP000503464">
    <property type="component" value="Chromosome"/>
</dbReference>
<evidence type="ECO:0000313" key="7">
    <source>
        <dbReference type="Proteomes" id="UP000503464"/>
    </source>
</evidence>
<evidence type="ECO:0000259" key="5">
    <source>
        <dbReference type="PROSITE" id="PS50043"/>
    </source>
</evidence>
<dbReference type="PANTHER" id="PTHR44688">
    <property type="entry name" value="DNA-BINDING TRANSCRIPTIONAL ACTIVATOR DEVR_DOSR"/>
    <property type="match status" value="1"/>
</dbReference>
<keyword evidence="3" id="KW-0010">Activator</keyword>
<keyword evidence="4" id="KW-0804">Transcription</keyword>
<dbReference type="RefSeq" id="WP_196061629.1">
    <property type="nucleotide sequence ID" value="NZ_CP054160.3"/>
</dbReference>
<evidence type="ECO:0000256" key="4">
    <source>
        <dbReference type="ARBA" id="ARBA00023163"/>
    </source>
</evidence>
<dbReference type="GO" id="GO:0006355">
    <property type="term" value="P:regulation of DNA-templated transcription"/>
    <property type="evidence" value="ECO:0007669"/>
    <property type="project" value="InterPro"/>
</dbReference>
<organism evidence="6 7">
    <name type="scientific">Serratia fonticola</name>
    <dbReference type="NCBI Taxonomy" id="47917"/>
    <lineage>
        <taxon>Bacteria</taxon>
        <taxon>Pseudomonadati</taxon>
        <taxon>Pseudomonadota</taxon>
        <taxon>Gammaproteobacteria</taxon>
        <taxon>Enterobacterales</taxon>
        <taxon>Yersiniaceae</taxon>
        <taxon>Serratia</taxon>
    </lineage>
</organism>
<dbReference type="PRINTS" id="PR00038">
    <property type="entry name" value="HTHLUXR"/>
</dbReference>
<dbReference type="CDD" id="cd06170">
    <property type="entry name" value="LuxR_C_like"/>
    <property type="match status" value="1"/>
</dbReference>
<keyword evidence="1" id="KW-0805">Transcription regulation</keyword>
<gene>
    <name evidence="6" type="ORF">G9399_20950</name>
</gene>
<dbReference type="InterPro" id="IPR000792">
    <property type="entry name" value="Tscrpt_reg_LuxR_C"/>
</dbReference>
<evidence type="ECO:0000256" key="3">
    <source>
        <dbReference type="ARBA" id="ARBA00023159"/>
    </source>
</evidence>
<dbReference type="Pfam" id="PF00196">
    <property type="entry name" value="GerE"/>
    <property type="match status" value="1"/>
</dbReference>
<feature type="domain" description="HTH luxR-type" evidence="5">
    <location>
        <begin position="135"/>
        <end position="200"/>
    </location>
</feature>
<dbReference type="InterPro" id="IPR036388">
    <property type="entry name" value="WH-like_DNA-bd_sf"/>
</dbReference>
<evidence type="ECO:0000313" key="6">
    <source>
        <dbReference type="EMBL" id="QKJ60316.2"/>
    </source>
</evidence>
<dbReference type="GO" id="GO:0003677">
    <property type="term" value="F:DNA binding"/>
    <property type="evidence" value="ECO:0007669"/>
    <property type="project" value="UniProtKB-KW"/>
</dbReference>
<dbReference type="InterPro" id="IPR016032">
    <property type="entry name" value="Sig_transdc_resp-reg_C-effctor"/>
</dbReference>
<dbReference type="AlphaFoldDB" id="A0AAE7EK28"/>
<dbReference type="PANTHER" id="PTHR44688:SF16">
    <property type="entry name" value="DNA-BINDING TRANSCRIPTIONAL ACTIVATOR DEVR_DOSR"/>
    <property type="match status" value="1"/>
</dbReference>
<evidence type="ECO:0000256" key="2">
    <source>
        <dbReference type="ARBA" id="ARBA00023125"/>
    </source>
</evidence>
<protein>
    <submittedName>
        <fullName evidence="6">LuxR family transcriptional regulator</fullName>
    </submittedName>
</protein>
<accession>A0AAE7EK28</accession>
<name>A0AAE7EK28_SERFO</name>
<dbReference type="Gene3D" id="1.10.10.10">
    <property type="entry name" value="Winged helix-like DNA-binding domain superfamily/Winged helix DNA-binding domain"/>
    <property type="match status" value="1"/>
</dbReference>
<keyword evidence="2" id="KW-0238">DNA-binding</keyword>
<dbReference type="SMART" id="SM00421">
    <property type="entry name" value="HTH_LUXR"/>
    <property type="match status" value="1"/>
</dbReference>
<dbReference type="PROSITE" id="PS50043">
    <property type="entry name" value="HTH_LUXR_2"/>
    <property type="match status" value="1"/>
</dbReference>
<evidence type="ECO:0000256" key="1">
    <source>
        <dbReference type="ARBA" id="ARBA00023015"/>
    </source>
</evidence>
<dbReference type="EMBL" id="CP054160">
    <property type="protein sequence ID" value="QKJ60316.2"/>
    <property type="molecule type" value="Genomic_DNA"/>
</dbReference>
<proteinExistence type="predicted"/>
<dbReference type="SUPFAM" id="SSF46894">
    <property type="entry name" value="C-terminal effector domain of the bipartite response regulators"/>
    <property type="match status" value="1"/>
</dbReference>